<feature type="region of interest" description="Disordered" evidence="4">
    <location>
        <begin position="527"/>
        <end position="555"/>
    </location>
</feature>
<reference evidence="6 7" key="1">
    <citation type="submission" date="2015-04" db="EMBL/GenBank/DDBJ databases">
        <authorList>
            <person name="Heijne W.H."/>
            <person name="Fedorova N.D."/>
            <person name="Nierman W.C."/>
            <person name="Vollebregt A.W."/>
            <person name="Zhao Z."/>
            <person name="Wu L."/>
            <person name="Kumar M."/>
            <person name="Stam H."/>
            <person name="van den Berg M.A."/>
            <person name="Pel H.J."/>
        </authorList>
    </citation>
    <scope>NUCLEOTIDE SEQUENCE [LARGE SCALE GENOMIC DNA]</scope>
    <source>
        <strain evidence="6 7">CBS 393.64</strain>
    </source>
</reference>
<feature type="domain" description="SET" evidence="5">
    <location>
        <begin position="102"/>
        <end position="343"/>
    </location>
</feature>
<keyword evidence="2" id="KW-0808">Transferase</keyword>
<dbReference type="InterPro" id="IPR015353">
    <property type="entry name" value="Rubisco_LSMT_subst-bd"/>
</dbReference>
<evidence type="ECO:0000256" key="2">
    <source>
        <dbReference type="ARBA" id="ARBA00022679"/>
    </source>
</evidence>
<dbReference type="SUPFAM" id="SSF81822">
    <property type="entry name" value="RuBisCo LSMT C-terminal, substrate-binding domain"/>
    <property type="match status" value="1"/>
</dbReference>
<proteinExistence type="predicted"/>
<dbReference type="RefSeq" id="XP_013329884.1">
    <property type="nucleotide sequence ID" value="XM_013474430.1"/>
</dbReference>
<evidence type="ECO:0000313" key="6">
    <source>
        <dbReference type="EMBL" id="KKA23272.1"/>
    </source>
</evidence>
<dbReference type="PANTHER" id="PTHR13271:SF34">
    <property type="entry name" value="N-LYSINE METHYLTRANSFERASE SETD6"/>
    <property type="match status" value="1"/>
</dbReference>
<dbReference type="PROSITE" id="PS50280">
    <property type="entry name" value="SET"/>
    <property type="match status" value="1"/>
</dbReference>
<dbReference type="EMBL" id="LASV01000106">
    <property type="protein sequence ID" value="KKA23272.1"/>
    <property type="molecule type" value="Genomic_DNA"/>
</dbReference>
<dbReference type="GO" id="GO:0016279">
    <property type="term" value="F:protein-lysine N-methyltransferase activity"/>
    <property type="evidence" value="ECO:0007669"/>
    <property type="project" value="TreeGrafter"/>
</dbReference>
<dbReference type="STRING" id="1408163.A0A0F4YYA8"/>
<evidence type="ECO:0000256" key="3">
    <source>
        <dbReference type="ARBA" id="ARBA00022691"/>
    </source>
</evidence>
<dbReference type="InterPro" id="IPR036464">
    <property type="entry name" value="Rubisco_LSMT_subst-bd_sf"/>
</dbReference>
<keyword evidence="7" id="KW-1185">Reference proteome</keyword>
<dbReference type="AlphaFoldDB" id="A0A0F4YYA8"/>
<gene>
    <name evidence="6" type="ORF">T310_2697</name>
</gene>
<dbReference type="Pfam" id="PF09273">
    <property type="entry name" value="Rubis-subs-bind"/>
    <property type="match status" value="1"/>
</dbReference>
<dbReference type="SUPFAM" id="SSF82199">
    <property type="entry name" value="SET domain"/>
    <property type="match status" value="1"/>
</dbReference>
<dbReference type="GeneID" id="25315048"/>
<dbReference type="InterPro" id="IPR046341">
    <property type="entry name" value="SET_dom_sf"/>
</dbReference>
<dbReference type="PANTHER" id="PTHR13271">
    <property type="entry name" value="UNCHARACTERIZED PUTATIVE METHYLTRANSFERASE"/>
    <property type="match status" value="1"/>
</dbReference>
<evidence type="ECO:0000256" key="1">
    <source>
        <dbReference type="ARBA" id="ARBA00022603"/>
    </source>
</evidence>
<evidence type="ECO:0000256" key="4">
    <source>
        <dbReference type="SAM" id="MobiDB-lite"/>
    </source>
</evidence>
<dbReference type="Proteomes" id="UP000053958">
    <property type="component" value="Unassembled WGS sequence"/>
</dbReference>
<dbReference type="GO" id="GO:0032259">
    <property type="term" value="P:methylation"/>
    <property type="evidence" value="ECO:0007669"/>
    <property type="project" value="UniProtKB-KW"/>
</dbReference>
<dbReference type="Gene3D" id="3.90.1410.10">
    <property type="entry name" value="set domain protein methyltransferase, domain 1"/>
    <property type="match status" value="1"/>
</dbReference>
<protein>
    <submittedName>
        <fullName evidence="6">SET domain protein</fullName>
    </submittedName>
</protein>
<dbReference type="FunFam" id="3.90.1410.10:FF:000007">
    <property type="entry name" value="Ribosomal lysine N-methyltransferase 4"/>
    <property type="match status" value="1"/>
</dbReference>
<dbReference type="InterPro" id="IPR001214">
    <property type="entry name" value="SET_dom"/>
</dbReference>
<comment type="caution">
    <text evidence="6">The sequence shown here is derived from an EMBL/GenBank/DDBJ whole genome shotgun (WGS) entry which is preliminary data.</text>
</comment>
<accession>A0A0F4YYA8</accession>
<sequence length="555" mass="61713">MGLVCTLPWLLVLAAGPFFSDYQRRYRLAASSTGLQEAAADPPVADPAQDLSEASTDYTQTHSLSFRAMSTTTHFPDADCFQRQSDEFVSWLSQKPGVRINPNIQVTDLRSQGAGRGVVARSDIADGEELFAIPRDVVLTVQNSGLKNRISQDLDELGPWLSLIVVMIHEYLLGEKSVWAHYFRVLPTKFDTLMFWTDSELSELQASAIVDKIGKQDAEQSILDMVVPIVRANPHLFPPVEGLSSYDGEEGARVLLELAHRMGSLIMAYAFDIEKSEDEEGDGEDGYVTDDEDQLPKGMVPLADLLNADGDRNNARLFQEEKFLVMRAIKPIKAGDELFNDYGEIPRADLLRRYGYVTDNYAQYDVVELPLALICQAAGLSDAEPENQPPLKLLEDLEILEDGYCIPRPSSEEPLADLLPDELLALLKTLTLTPDQLKQLKSKNKAPKPAFTLPEAQLLMEVVQKRATQYSTSIEQDEEILSRFHEMEVSGPLEGSPRRQKMAVQVRLGEKEILRQLSAMLSDYISNAKQNGEGGPSAKRNAPDGDSRKAKIQKT</sequence>
<dbReference type="Pfam" id="PF00856">
    <property type="entry name" value="SET"/>
    <property type="match status" value="1"/>
</dbReference>
<dbReference type="Gene3D" id="3.90.1420.10">
    <property type="entry name" value="Rubisco LSMT, substrate-binding domain"/>
    <property type="match status" value="1"/>
</dbReference>
<evidence type="ECO:0000259" key="5">
    <source>
        <dbReference type="PROSITE" id="PS50280"/>
    </source>
</evidence>
<dbReference type="InterPro" id="IPR050600">
    <property type="entry name" value="SETD3_SETD6_MTase"/>
</dbReference>
<keyword evidence="1" id="KW-0489">Methyltransferase</keyword>
<dbReference type="OrthoDB" id="341421at2759"/>
<keyword evidence="3" id="KW-0949">S-adenosyl-L-methionine</keyword>
<name>A0A0F4YYA8_RASE3</name>
<evidence type="ECO:0000313" key="7">
    <source>
        <dbReference type="Proteomes" id="UP000053958"/>
    </source>
</evidence>
<dbReference type="GO" id="GO:0005634">
    <property type="term" value="C:nucleus"/>
    <property type="evidence" value="ECO:0007669"/>
    <property type="project" value="TreeGrafter"/>
</dbReference>
<organism evidence="6 7">
    <name type="scientific">Rasamsonia emersonii (strain ATCC 16479 / CBS 393.64 / IMI 116815)</name>
    <dbReference type="NCBI Taxonomy" id="1408163"/>
    <lineage>
        <taxon>Eukaryota</taxon>
        <taxon>Fungi</taxon>
        <taxon>Dikarya</taxon>
        <taxon>Ascomycota</taxon>
        <taxon>Pezizomycotina</taxon>
        <taxon>Eurotiomycetes</taxon>
        <taxon>Eurotiomycetidae</taxon>
        <taxon>Eurotiales</taxon>
        <taxon>Trichocomaceae</taxon>
        <taxon>Rasamsonia</taxon>
    </lineage>
</organism>